<proteinExistence type="predicted"/>
<evidence type="ECO:0000313" key="2">
    <source>
        <dbReference type="Proteomes" id="UP000287033"/>
    </source>
</evidence>
<dbReference type="AlphaFoldDB" id="A0A401TYX1"/>
<protein>
    <recommendedName>
        <fullName evidence="3">Leucine-binding protein domain-containing protein</fullName>
    </recommendedName>
</protein>
<gene>
    <name evidence="1" type="ORF">chiPu_0031841</name>
</gene>
<name>A0A401TYX1_CHIPU</name>
<keyword evidence="2" id="KW-1185">Reference proteome</keyword>
<evidence type="ECO:0008006" key="3">
    <source>
        <dbReference type="Google" id="ProtNLM"/>
    </source>
</evidence>
<dbReference type="InterPro" id="IPR028082">
    <property type="entry name" value="Peripla_BP_I"/>
</dbReference>
<dbReference type="PANTHER" id="PTHR47235:SF1">
    <property type="entry name" value="BLR6548 PROTEIN"/>
    <property type="match status" value="1"/>
</dbReference>
<reference evidence="1 2" key="1">
    <citation type="journal article" date="2018" name="Nat. Ecol. Evol.">
        <title>Shark genomes provide insights into elasmobranch evolution and the origin of vertebrates.</title>
        <authorList>
            <person name="Hara Y"/>
            <person name="Yamaguchi K"/>
            <person name="Onimaru K"/>
            <person name="Kadota M"/>
            <person name="Koyanagi M"/>
            <person name="Keeley SD"/>
            <person name="Tatsumi K"/>
            <person name="Tanaka K"/>
            <person name="Motone F"/>
            <person name="Kageyama Y"/>
            <person name="Nozu R"/>
            <person name="Adachi N"/>
            <person name="Nishimura O"/>
            <person name="Nakagawa R"/>
            <person name="Tanegashima C"/>
            <person name="Kiyatake I"/>
            <person name="Matsumoto R"/>
            <person name="Murakumo K"/>
            <person name="Nishida K"/>
            <person name="Terakita A"/>
            <person name="Kuratani S"/>
            <person name="Sato K"/>
            <person name="Hyodo S Kuraku.S."/>
        </authorList>
    </citation>
    <scope>NUCLEOTIDE SEQUENCE [LARGE SCALE GENOMIC DNA]</scope>
</reference>
<comment type="caution">
    <text evidence="1">The sequence shown here is derived from an EMBL/GenBank/DDBJ whole genome shotgun (WGS) entry which is preliminary data.</text>
</comment>
<evidence type="ECO:0000313" key="1">
    <source>
        <dbReference type="EMBL" id="GCC47858.1"/>
    </source>
</evidence>
<accession>A0A401TYX1</accession>
<sequence>MKKWAEFLDKYMPGADKTDGGYVYGYGAAQTLAKVLEMCGDDLTRANVMKQAASLKDFTPDTLLPGVKINTSATDFAPIAQLQMQRFKGQKWELFGEIISGDVPSE</sequence>
<dbReference type="SUPFAM" id="SSF53822">
    <property type="entry name" value="Periplasmic binding protein-like I"/>
    <property type="match status" value="1"/>
</dbReference>
<organism evidence="1 2">
    <name type="scientific">Chiloscyllium punctatum</name>
    <name type="common">Brownbanded bambooshark</name>
    <name type="synonym">Hemiscyllium punctatum</name>
    <dbReference type="NCBI Taxonomy" id="137246"/>
    <lineage>
        <taxon>Eukaryota</taxon>
        <taxon>Metazoa</taxon>
        <taxon>Chordata</taxon>
        <taxon>Craniata</taxon>
        <taxon>Vertebrata</taxon>
        <taxon>Chondrichthyes</taxon>
        <taxon>Elasmobranchii</taxon>
        <taxon>Galeomorphii</taxon>
        <taxon>Galeoidea</taxon>
        <taxon>Orectolobiformes</taxon>
        <taxon>Hemiscylliidae</taxon>
        <taxon>Chiloscyllium</taxon>
    </lineage>
</organism>
<dbReference type="Proteomes" id="UP000287033">
    <property type="component" value="Unassembled WGS sequence"/>
</dbReference>
<dbReference type="Gene3D" id="3.40.50.2300">
    <property type="match status" value="1"/>
</dbReference>
<dbReference type="EMBL" id="BEZZ01220475">
    <property type="protein sequence ID" value="GCC47858.1"/>
    <property type="molecule type" value="Genomic_DNA"/>
</dbReference>
<dbReference type="PANTHER" id="PTHR47235">
    <property type="entry name" value="BLR6548 PROTEIN"/>
    <property type="match status" value="1"/>
</dbReference>